<accession>A0AA35GLL4</accession>
<feature type="transmembrane region" description="Helical" evidence="1">
    <location>
        <begin position="12"/>
        <end position="32"/>
    </location>
</feature>
<organism evidence="3 4">
    <name type="scientific">Comamonas aquatica</name>
    <dbReference type="NCBI Taxonomy" id="225991"/>
    <lineage>
        <taxon>Bacteria</taxon>
        <taxon>Pseudomonadati</taxon>
        <taxon>Pseudomonadota</taxon>
        <taxon>Betaproteobacteria</taxon>
        <taxon>Burkholderiales</taxon>
        <taxon>Comamonadaceae</taxon>
        <taxon>Comamonas</taxon>
    </lineage>
</organism>
<dbReference type="EMBL" id="CAHPSC010000049">
    <property type="protein sequence ID" value="CAB5702893.1"/>
    <property type="molecule type" value="Genomic_DNA"/>
</dbReference>
<feature type="domain" description="TadE-like" evidence="2">
    <location>
        <begin position="11"/>
        <end position="53"/>
    </location>
</feature>
<dbReference type="RefSeq" id="WP_234688012.1">
    <property type="nucleotide sequence ID" value="NZ_CAHPRW010000033.1"/>
</dbReference>
<evidence type="ECO:0000259" key="2">
    <source>
        <dbReference type="Pfam" id="PF07811"/>
    </source>
</evidence>
<proteinExistence type="predicted"/>
<comment type="caution">
    <text evidence="3">The sequence shown here is derived from an EMBL/GenBank/DDBJ whole genome shotgun (WGS) entry which is preliminary data.</text>
</comment>
<evidence type="ECO:0000313" key="4">
    <source>
        <dbReference type="Proteomes" id="UP000834458"/>
    </source>
</evidence>
<reference evidence="3" key="1">
    <citation type="submission" date="2020-05" db="EMBL/GenBank/DDBJ databases">
        <authorList>
            <person name="Delgado-Blas J."/>
        </authorList>
    </citation>
    <scope>NUCLEOTIDE SEQUENCE</scope>
    <source>
        <strain evidence="3">BB1454</strain>
    </source>
</reference>
<dbReference type="Proteomes" id="UP000834458">
    <property type="component" value="Unassembled WGS sequence"/>
</dbReference>
<protein>
    <submittedName>
        <fullName evidence="3">Flp pilus assembly protein TadG</fullName>
    </submittedName>
</protein>
<evidence type="ECO:0000256" key="1">
    <source>
        <dbReference type="SAM" id="Phobius"/>
    </source>
</evidence>
<keyword evidence="1" id="KW-0812">Transmembrane</keyword>
<sequence>MKYTAHRQQQGATIIEFALVLMVFLTFFFGILDFARMLWTWNAANEATRWGARVAVVCPQDTAKVLDRMQQFLPQLTAANVVVDWYNAAGNLDNTCTPATCGAVNIRIRDLNYQWITPVGFGLPNAIDMPSFATYLPREAMGTDPNSASVCSVS</sequence>
<dbReference type="AlphaFoldDB" id="A0AA35GLL4"/>
<name>A0AA35GLL4_9BURK</name>
<keyword evidence="1" id="KW-0472">Membrane</keyword>
<dbReference type="Pfam" id="PF07811">
    <property type="entry name" value="TadE"/>
    <property type="match status" value="1"/>
</dbReference>
<evidence type="ECO:0000313" key="3">
    <source>
        <dbReference type="EMBL" id="CAB5702893.1"/>
    </source>
</evidence>
<dbReference type="InterPro" id="IPR012495">
    <property type="entry name" value="TadE-like_dom"/>
</dbReference>
<keyword evidence="1" id="KW-1133">Transmembrane helix</keyword>
<gene>
    <name evidence="3" type="ORF">GHA_02922</name>
</gene>